<reference evidence="1" key="2">
    <citation type="submission" date="2020-05" db="UniProtKB">
        <authorList>
            <consortium name="EnsemblMetazoa"/>
        </authorList>
    </citation>
    <scope>IDENTIFICATION</scope>
    <source>
        <strain evidence="1">IAEA</strain>
    </source>
</reference>
<keyword evidence="2" id="KW-1185">Reference proteome</keyword>
<reference evidence="2" key="1">
    <citation type="submission" date="2014-03" db="EMBL/GenBank/DDBJ databases">
        <authorList>
            <person name="Aksoy S."/>
            <person name="Warren W."/>
            <person name="Wilson R.K."/>
        </authorList>
    </citation>
    <scope>NUCLEOTIDE SEQUENCE [LARGE SCALE GENOMIC DNA]</scope>
    <source>
        <strain evidence="2">IAEA</strain>
    </source>
</reference>
<name>A0A1B0A2K7_GLOPL</name>
<dbReference type="AlphaFoldDB" id="A0A1B0A2K7"/>
<dbReference type="EnsemblMetazoa" id="GPAI032504-RA">
    <property type="protein sequence ID" value="GPAI032504-PA"/>
    <property type="gene ID" value="GPAI032504"/>
</dbReference>
<evidence type="ECO:0000313" key="2">
    <source>
        <dbReference type="Proteomes" id="UP000092445"/>
    </source>
</evidence>
<proteinExistence type="predicted"/>
<accession>A0A1B0A2K7</accession>
<dbReference type="VEuPathDB" id="VectorBase:GPAI032504"/>
<organism evidence="1 2">
    <name type="scientific">Glossina pallidipes</name>
    <name type="common">Tsetse fly</name>
    <dbReference type="NCBI Taxonomy" id="7398"/>
    <lineage>
        <taxon>Eukaryota</taxon>
        <taxon>Metazoa</taxon>
        <taxon>Ecdysozoa</taxon>
        <taxon>Arthropoda</taxon>
        <taxon>Hexapoda</taxon>
        <taxon>Insecta</taxon>
        <taxon>Pterygota</taxon>
        <taxon>Neoptera</taxon>
        <taxon>Endopterygota</taxon>
        <taxon>Diptera</taxon>
        <taxon>Brachycera</taxon>
        <taxon>Muscomorpha</taxon>
        <taxon>Hippoboscoidea</taxon>
        <taxon>Glossinidae</taxon>
        <taxon>Glossina</taxon>
    </lineage>
</organism>
<sequence length="117" mass="13376">MEFPLKNLVITDNLRNSPKPICNSSSTGHEILSNYDLIMDRFKSCCNQSVLSDINASALYDNKRRDGSDIHINYNSNLGSQLTVQLHDDLKTKIDLQETNPRSLSLHYITKNRHMLI</sequence>
<evidence type="ECO:0000313" key="1">
    <source>
        <dbReference type="EnsemblMetazoa" id="GPAI032504-PA"/>
    </source>
</evidence>
<protein>
    <submittedName>
        <fullName evidence="1">Uncharacterized protein</fullName>
    </submittedName>
</protein>
<dbReference type="Proteomes" id="UP000092445">
    <property type="component" value="Unassembled WGS sequence"/>
</dbReference>